<name>D7FMY6_ECTSI</name>
<evidence type="ECO:0000256" key="13">
    <source>
        <dbReference type="SAM" id="MobiDB-lite"/>
    </source>
</evidence>
<dbReference type="Proteomes" id="UP000002630">
    <property type="component" value="Linkage Group LG05"/>
</dbReference>
<evidence type="ECO:0000259" key="15">
    <source>
        <dbReference type="PROSITE" id="PS51758"/>
    </source>
</evidence>
<feature type="compositionally biased region" description="Basic and acidic residues" evidence="13">
    <location>
        <begin position="468"/>
        <end position="481"/>
    </location>
</feature>
<evidence type="ECO:0000256" key="12">
    <source>
        <dbReference type="PROSITE-ProRule" id="PRU01094"/>
    </source>
</evidence>
<keyword evidence="5" id="KW-0812">Transmembrane</keyword>
<comment type="similarity">
    <text evidence="2">Belongs to the LETM1 family.</text>
</comment>
<evidence type="ECO:0000256" key="8">
    <source>
        <dbReference type="ARBA" id="ARBA00022989"/>
    </source>
</evidence>
<reference evidence="16 17" key="1">
    <citation type="journal article" date="2010" name="Nature">
        <title>The Ectocarpus genome and the independent evolution of multicellularity in brown algae.</title>
        <authorList>
            <person name="Cock J.M."/>
            <person name="Sterck L."/>
            <person name="Rouze P."/>
            <person name="Scornet D."/>
            <person name="Allen A.E."/>
            <person name="Amoutzias G."/>
            <person name="Anthouard V."/>
            <person name="Artiguenave F."/>
            <person name="Aury J.M."/>
            <person name="Badger J.H."/>
            <person name="Beszteri B."/>
            <person name="Billiau K."/>
            <person name="Bonnet E."/>
            <person name="Bothwell J.H."/>
            <person name="Bowler C."/>
            <person name="Boyen C."/>
            <person name="Brownlee C."/>
            <person name="Carrano C.J."/>
            <person name="Charrier B."/>
            <person name="Cho G.Y."/>
            <person name="Coelho S.M."/>
            <person name="Collen J."/>
            <person name="Corre E."/>
            <person name="Da Silva C."/>
            <person name="Delage L."/>
            <person name="Delaroque N."/>
            <person name="Dittami S.M."/>
            <person name="Doulbeau S."/>
            <person name="Elias M."/>
            <person name="Farnham G."/>
            <person name="Gachon C.M."/>
            <person name="Gschloessl B."/>
            <person name="Heesch S."/>
            <person name="Jabbari K."/>
            <person name="Jubin C."/>
            <person name="Kawai H."/>
            <person name="Kimura K."/>
            <person name="Kloareg B."/>
            <person name="Kupper F.C."/>
            <person name="Lang D."/>
            <person name="Le Bail A."/>
            <person name="Leblanc C."/>
            <person name="Lerouge P."/>
            <person name="Lohr M."/>
            <person name="Lopez P.J."/>
            <person name="Martens C."/>
            <person name="Maumus F."/>
            <person name="Michel G."/>
            <person name="Miranda-Saavedra D."/>
            <person name="Morales J."/>
            <person name="Moreau H."/>
            <person name="Motomura T."/>
            <person name="Nagasato C."/>
            <person name="Napoli C.A."/>
            <person name="Nelson D.R."/>
            <person name="Nyvall-Collen P."/>
            <person name="Peters A.F."/>
            <person name="Pommier C."/>
            <person name="Potin P."/>
            <person name="Poulain J."/>
            <person name="Quesneville H."/>
            <person name="Read B."/>
            <person name="Rensing S.A."/>
            <person name="Ritter A."/>
            <person name="Rousvoal S."/>
            <person name="Samanta M."/>
            <person name="Samson G."/>
            <person name="Schroeder D.C."/>
            <person name="Segurens B."/>
            <person name="Strittmatter M."/>
            <person name="Tonon T."/>
            <person name="Tregear J.W."/>
            <person name="Valentin K."/>
            <person name="von Dassow P."/>
            <person name="Yamagishi T."/>
            <person name="Van de Peer Y."/>
            <person name="Wincker P."/>
        </authorList>
    </citation>
    <scope>NUCLEOTIDE SEQUENCE [LARGE SCALE GENOMIC DNA]</scope>
    <source>
        <strain evidence="17">Ec32 / CCAP1310/4</strain>
    </source>
</reference>
<keyword evidence="7" id="KW-0106">Calcium</keyword>
<dbReference type="CDD" id="cd00051">
    <property type="entry name" value="EFh"/>
    <property type="match status" value="1"/>
</dbReference>
<proteinExistence type="inferred from homology"/>
<dbReference type="Pfam" id="PF13499">
    <property type="entry name" value="EF-hand_7"/>
    <property type="match status" value="1"/>
</dbReference>
<keyword evidence="6" id="KW-0999">Mitochondrion inner membrane</keyword>
<keyword evidence="9 12" id="KW-0496">Mitochondrion</keyword>
<dbReference type="EMBL" id="FN648230">
    <property type="protein sequence ID" value="CBJ30050.1"/>
    <property type="molecule type" value="Genomic_DNA"/>
</dbReference>
<evidence type="ECO:0000256" key="9">
    <source>
        <dbReference type="ARBA" id="ARBA00023128"/>
    </source>
</evidence>
<feature type="compositionally biased region" description="Low complexity" evidence="13">
    <location>
        <begin position="345"/>
        <end position="358"/>
    </location>
</feature>
<evidence type="ECO:0000256" key="6">
    <source>
        <dbReference type="ARBA" id="ARBA00022792"/>
    </source>
</evidence>
<dbReference type="InterPro" id="IPR011992">
    <property type="entry name" value="EF-hand-dom_pair"/>
</dbReference>
<evidence type="ECO:0000256" key="11">
    <source>
        <dbReference type="ARBA" id="ARBA00031360"/>
    </source>
</evidence>
<evidence type="ECO:0000259" key="14">
    <source>
        <dbReference type="PROSITE" id="PS50222"/>
    </source>
</evidence>
<dbReference type="GO" id="GO:0043022">
    <property type="term" value="F:ribosome binding"/>
    <property type="evidence" value="ECO:0007669"/>
    <property type="project" value="InterPro"/>
</dbReference>
<feature type="compositionally biased region" description="Basic and acidic residues" evidence="13">
    <location>
        <begin position="429"/>
        <end position="443"/>
    </location>
</feature>
<dbReference type="STRING" id="2880.D7FMY6"/>
<dbReference type="eggNOG" id="KOG1043">
    <property type="taxonomic scope" value="Eukaryota"/>
</dbReference>
<keyword evidence="17" id="KW-1185">Reference proteome</keyword>
<evidence type="ECO:0000256" key="10">
    <source>
        <dbReference type="ARBA" id="ARBA00023136"/>
    </source>
</evidence>
<dbReference type="PROSITE" id="PS50222">
    <property type="entry name" value="EF_HAND_2"/>
    <property type="match status" value="2"/>
</dbReference>
<protein>
    <recommendedName>
        <fullName evidence="3">Mitochondrial proton/calcium exchanger protein</fullName>
    </recommendedName>
    <alternativeName>
        <fullName evidence="11">Leucine zipper-EF-hand-containing transmembrane protein 1</fullName>
    </alternativeName>
</protein>
<dbReference type="InParanoid" id="D7FMY6"/>
<feature type="domain" description="EF-hand" evidence="14">
    <location>
        <begin position="538"/>
        <end position="573"/>
    </location>
</feature>
<dbReference type="GO" id="GO:0015297">
    <property type="term" value="F:antiporter activity"/>
    <property type="evidence" value="ECO:0007669"/>
    <property type="project" value="UniProtKB-KW"/>
</dbReference>
<dbReference type="GO" id="GO:0005509">
    <property type="term" value="F:calcium ion binding"/>
    <property type="evidence" value="ECO:0007669"/>
    <property type="project" value="InterPro"/>
</dbReference>
<dbReference type="EMBL" id="FN649730">
    <property type="protein sequence ID" value="CBJ30050.1"/>
    <property type="molecule type" value="Genomic_DNA"/>
</dbReference>
<dbReference type="Pfam" id="PF07766">
    <property type="entry name" value="LETM1_RBD"/>
    <property type="match status" value="1"/>
</dbReference>
<dbReference type="PANTHER" id="PTHR14009:SF1">
    <property type="entry name" value="MITOCHONDRIAL PROTON_CALCIUM EXCHANGER PROTEIN"/>
    <property type="match status" value="1"/>
</dbReference>
<feature type="region of interest" description="Disordered" evidence="13">
    <location>
        <begin position="134"/>
        <end position="216"/>
    </location>
</feature>
<feature type="domain" description="EF-hand" evidence="14">
    <location>
        <begin position="501"/>
        <end position="536"/>
    </location>
</feature>
<feature type="compositionally biased region" description="Basic and acidic residues" evidence="13">
    <location>
        <begin position="310"/>
        <end position="339"/>
    </location>
</feature>
<dbReference type="Gene3D" id="1.10.238.10">
    <property type="entry name" value="EF-hand"/>
    <property type="match status" value="1"/>
</dbReference>
<dbReference type="SMART" id="SM00054">
    <property type="entry name" value="EFh"/>
    <property type="match status" value="2"/>
</dbReference>
<dbReference type="OrthoDB" id="275278at2759"/>
<evidence type="ECO:0000256" key="4">
    <source>
        <dbReference type="ARBA" id="ARBA00022449"/>
    </source>
</evidence>
<evidence type="ECO:0000313" key="17">
    <source>
        <dbReference type="Proteomes" id="UP000002630"/>
    </source>
</evidence>
<dbReference type="SUPFAM" id="SSF47473">
    <property type="entry name" value="EF-hand"/>
    <property type="match status" value="1"/>
</dbReference>
<keyword evidence="8" id="KW-1133">Transmembrane helix</keyword>
<dbReference type="PROSITE" id="PS00018">
    <property type="entry name" value="EF_HAND_1"/>
    <property type="match status" value="2"/>
</dbReference>
<evidence type="ECO:0000256" key="3">
    <source>
        <dbReference type="ARBA" id="ARBA00020557"/>
    </source>
</evidence>
<dbReference type="OMA" id="PEDEHEM"/>
<evidence type="ECO:0000256" key="7">
    <source>
        <dbReference type="ARBA" id="ARBA00022837"/>
    </source>
</evidence>
<evidence type="ECO:0000256" key="1">
    <source>
        <dbReference type="ARBA" id="ARBA00004434"/>
    </source>
</evidence>
<dbReference type="InterPro" id="IPR002048">
    <property type="entry name" value="EF_hand_dom"/>
</dbReference>
<evidence type="ECO:0000256" key="5">
    <source>
        <dbReference type="ARBA" id="ARBA00022692"/>
    </source>
</evidence>
<comment type="subcellular location">
    <subcellularLocation>
        <location evidence="1">Mitochondrion inner membrane</location>
        <topology evidence="1">Single-pass membrane protein</topology>
    </subcellularLocation>
</comment>
<organism evidence="16 17">
    <name type="scientific">Ectocarpus siliculosus</name>
    <name type="common">Brown alga</name>
    <name type="synonym">Conferva siliculosa</name>
    <dbReference type="NCBI Taxonomy" id="2880"/>
    <lineage>
        <taxon>Eukaryota</taxon>
        <taxon>Sar</taxon>
        <taxon>Stramenopiles</taxon>
        <taxon>Ochrophyta</taxon>
        <taxon>PX clade</taxon>
        <taxon>Phaeophyceae</taxon>
        <taxon>Ectocarpales</taxon>
        <taxon>Ectocarpaceae</taxon>
        <taxon>Ectocarpus</taxon>
    </lineage>
</organism>
<feature type="region of interest" description="Disordered" evidence="13">
    <location>
        <begin position="247"/>
        <end position="481"/>
    </location>
</feature>
<evidence type="ECO:0000313" key="16">
    <source>
        <dbReference type="EMBL" id="CBJ30050.1"/>
    </source>
</evidence>
<sequence length="599" mass="64504">MDNISRSGLVNMCRYMGVPPFGNDNFLRYCLRSKLRAITQDDQRILWEGVSSLTKQELQEACRERGMRATGLTKQGYVRQLSQWLDLSTKKSVPISLLIMSRAFTLQAPDPAKALAQSISAMDDDVVTEVMIEAASSEEQKTPEYRTRKLESLTRQNELIEEENRKREEAEQAQEAKKVEEASKAEELKAAELKEAGEVGADGVSSKATAETAEDEAVDKLVEKAAVEAAARTAPGDALPQVEMQEGQQRFGAASGVEAKKGTEPITTEADLVAPSTGVGVGGRLVASKAAKSNQSKKASKTSAMNTPKVELDQRVGDVTDAERQVSSKEVKDAAEDGGNKLTNAELAALESLASPSSVEKEKAQLAMMKAALQESLGKPDGTERKNVETGDASDAEGASKESGPPTSEKDDTTRGGAGQQTQPEDEHEMPPAEKPDTLKETTESPSVAMASGDGATPGSEGAADVQEDAKAEEPAVDKSVERVQTKLASMLNRLELEIQSVEQRIGDKMHVLDRDSDGMVSAEEIAHVVQHVLATKSTAMEAKAIAEDMDTDSDGQISVAELIAWVRKNSEQDAEHVFDEIYQRDTKETPTKPPSAKE</sequence>
<keyword evidence="4" id="KW-0050">Antiport</keyword>
<dbReference type="GO" id="GO:0005743">
    <property type="term" value="C:mitochondrial inner membrane"/>
    <property type="evidence" value="ECO:0007669"/>
    <property type="project" value="UniProtKB-SubCell"/>
</dbReference>
<dbReference type="InterPro" id="IPR044202">
    <property type="entry name" value="LETM1/MDM38-like"/>
</dbReference>
<accession>D7FMY6</accession>
<dbReference type="GO" id="GO:0030003">
    <property type="term" value="P:intracellular monoatomic cation homeostasis"/>
    <property type="evidence" value="ECO:0007669"/>
    <property type="project" value="TreeGrafter"/>
</dbReference>
<dbReference type="InterPro" id="IPR033122">
    <property type="entry name" value="LETM1-like_RBD"/>
</dbReference>
<feature type="compositionally biased region" description="Basic and acidic residues" evidence="13">
    <location>
        <begin position="138"/>
        <end position="152"/>
    </location>
</feature>
<keyword evidence="10" id="KW-0472">Membrane</keyword>
<dbReference type="PROSITE" id="PS51758">
    <property type="entry name" value="LETM1_RBD"/>
    <property type="match status" value="1"/>
</dbReference>
<dbReference type="AlphaFoldDB" id="D7FMY6"/>
<feature type="compositionally biased region" description="Basic and acidic residues" evidence="13">
    <location>
        <begin position="162"/>
        <end position="197"/>
    </location>
</feature>
<feature type="compositionally biased region" description="Low complexity" evidence="13">
    <location>
        <begin position="287"/>
        <end position="304"/>
    </location>
</feature>
<dbReference type="InterPro" id="IPR018247">
    <property type="entry name" value="EF_Hand_1_Ca_BS"/>
</dbReference>
<dbReference type="PANTHER" id="PTHR14009">
    <property type="entry name" value="LEUCINE ZIPPER-EF-HAND CONTAINING TRANSMEMBRANE PROTEIN"/>
    <property type="match status" value="1"/>
</dbReference>
<feature type="domain" description="Letm1 RBD" evidence="15">
    <location>
        <begin position="1"/>
        <end position="135"/>
    </location>
</feature>
<evidence type="ECO:0000256" key="2">
    <source>
        <dbReference type="ARBA" id="ARBA00009584"/>
    </source>
</evidence>
<gene>
    <name evidence="16" type="ORF">Esi_0172_0029</name>
</gene>
<keyword evidence="4" id="KW-0813">Transport</keyword>